<dbReference type="InterPro" id="IPR050979">
    <property type="entry name" value="LD-transpeptidase"/>
</dbReference>
<dbReference type="GO" id="GO:0071972">
    <property type="term" value="F:peptidoglycan L,D-transpeptidase activity"/>
    <property type="evidence" value="ECO:0007669"/>
    <property type="project" value="TreeGrafter"/>
</dbReference>
<keyword evidence="8" id="KW-0732">Signal</keyword>
<dbReference type="GO" id="GO:0071555">
    <property type="term" value="P:cell wall organization"/>
    <property type="evidence" value="ECO:0007669"/>
    <property type="project" value="UniProtKB-UniRule"/>
</dbReference>
<dbReference type="GO" id="GO:0018104">
    <property type="term" value="P:peptidoglycan-protein cross-linking"/>
    <property type="evidence" value="ECO:0007669"/>
    <property type="project" value="TreeGrafter"/>
</dbReference>
<feature type="active site" description="Proton donor/acceptor" evidence="6">
    <location>
        <position position="254"/>
    </location>
</feature>
<dbReference type="InterPro" id="IPR038063">
    <property type="entry name" value="Transpep_catalytic_dom"/>
</dbReference>
<protein>
    <submittedName>
        <fullName evidence="10">L,D-transpeptidase family protein</fullName>
    </submittedName>
</protein>
<dbReference type="GO" id="GO:0008360">
    <property type="term" value="P:regulation of cell shape"/>
    <property type="evidence" value="ECO:0007669"/>
    <property type="project" value="UniProtKB-UniRule"/>
</dbReference>
<feature type="domain" description="L,D-TPase catalytic" evidence="9">
    <location>
        <begin position="182"/>
        <end position="293"/>
    </location>
</feature>
<dbReference type="PANTHER" id="PTHR30582">
    <property type="entry name" value="L,D-TRANSPEPTIDASE"/>
    <property type="match status" value="1"/>
</dbReference>
<dbReference type="Pfam" id="PF03734">
    <property type="entry name" value="YkuD"/>
    <property type="match status" value="1"/>
</dbReference>
<evidence type="ECO:0000259" key="9">
    <source>
        <dbReference type="PROSITE" id="PS52029"/>
    </source>
</evidence>
<keyword evidence="5 6" id="KW-0961">Cell wall biogenesis/degradation</keyword>
<evidence type="ECO:0000256" key="7">
    <source>
        <dbReference type="SAM" id="MobiDB-lite"/>
    </source>
</evidence>
<evidence type="ECO:0000256" key="1">
    <source>
        <dbReference type="ARBA" id="ARBA00004752"/>
    </source>
</evidence>
<dbReference type="RefSeq" id="WP_369261355.1">
    <property type="nucleotide sequence ID" value="NZ_CP163440.1"/>
</dbReference>
<feature type="active site" description="Nucleophile" evidence="6">
    <location>
        <position position="269"/>
    </location>
</feature>
<feature type="signal peptide" evidence="8">
    <location>
        <begin position="1"/>
        <end position="30"/>
    </location>
</feature>
<evidence type="ECO:0000256" key="4">
    <source>
        <dbReference type="ARBA" id="ARBA00022984"/>
    </source>
</evidence>
<feature type="chain" id="PRO_5044195265" evidence="8">
    <location>
        <begin position="31"/>
        <end position="299"/>
    </location>
</feature>
<keyword evidence="4 6" id="KW-0573">Peptidoglycan synthesis</keyword>
<sequence length="299" mass="32893">MMIRRMVWWGRSAAVVLALLAVLPGESALAVGGPPAPGPGSELVPGVAPGPHQPWQIDTPDQMLAPRVYTPTAEEDAVEPPSAPAGTDALIEYVPLSDAAAGTAVTCSKRTGPYQRQVEQWLKLKVDGKQSAADCLAIRTFQTRYKIKPNIGFAGPVTWARMQLLSAMKNPNAAGKCPVRSYRIACVDLKRQLTWVQKGKKVVWGPVPMRSGRAGYRTRTGWFKIYWKHKNHWSTLYNSPMPYSQFFSGGQAFHAIYGSIYNPNGSWGCVNLRLADARTLWSVLKTGDHVYVWGRRAGT</sequence>
<accession>A0AB39SEZ5</accession>
<feature type="region of interest" description="Disordered" evidence="7">
    <location>
        <begin position="33"/>
        <end position="56"/>
    </location>
</feature>
<dbReference type="InterPro" id="IPR005490">
    <property type="entry name" value="LD_TPept_cat_dom"/>
</dbReference>
<evidence type="ECO:0000256" key="5">
    <source>
        <dbReference type="ARBA" id="ARBA00023316"/>
    </source>
</evidence>
<name>A0AB39SEZ5_9ACTN</name>
<dbReference type="PANTHER" id="PTHR30582:SF33">
    <property type="entry name" value="EXPORTED PROTEIN"/>
    <property type="match status" value="1"/>
</dbReference>
<dbReference type="GO" id="GO:0016740">
    <property type="term" value="F:transferase activity"/>
    <property type="evidence" value="ECO:0007669"/>
    <property type="project" value="UniProtKB-KW"/>
</dbReference>
<comment type="pathway">
    <text evidence="1 6">Cell wall biogenesis; peptidoglycan biosynthesis.</text>
</comment>
<keyword evidence="3 6" id="KW-0133">Cell shape</keyword>
<dbReference type="Gene3D" id="2.40.440.10">
    <property type="entry name" value="L,D-transpeptidase catalytic domain-like"/>
    <property type="match status" value="1"/>
</dbReference>
<evidence type="ECO:0000256" key="3">
    <source>
        <dbReference type="ARBA" id="ARBA00022960"/>
    </source>
</evidence>
<dbReference type="PROSITE" id="PS52029">
    <property type="entry name" value="LD_TPASE"/>
    <property type="match status" value="1"/>
</dbReference>
<evidence type="ECO:0000256" key="6">
    <source>
        <dbReference type="PROSITE-ProRule" id="PRU01373"/>
    </source>
</evidence>
<proteinExistence type="predicted"/>
<reference evidence="10" key="1">
    <citation type="submission" date="2024-07" db="EMBL/GenBank/DDBJ databases">
        <authorList>
            <person name="Yu S.T."/>
        </authorList>
    </citation>
    <scope>NUCLEOTIDE SEQUENCE</scope>
    <source>
        <strain evidence="10">R35</strain>
    </source>
</reference>
<dbReference type="SUPFAM" id="SSF141523">
    <property type="entry name" value="L,D-transpeptidase catalytic domain-like"/>
    <property type="match status" value="1"/>
</dbReference>
<dbReference type="AlphaFoldDB" id="A0AB39SEZ5"/>
<evidence type="ECO:0000256" key="2">
    <source>
        <dbReference type="ARBA" id="ARBA00022679"/>
    </source>
</evidence>
<evidence type="ECO:0000313" key="10">
    <source>
        <dbReference type="EMBL" id="XDQ64806.1"/>
    </source>
</evidence>
<dbReference type="EMBL" id="CP163440">
    <property type="protein sequence ID" value="XDQ64806.1"/>
    <property type="molecule type" value="Genomic_DNA"/>
</dbReference>
<evidence type="ECO:0000256" key="8">
    <source>
        <dbReference type="SAM" id="SignalP"/>
    </source>
</evidence>
<organism evidence="10">
    <name type="scientific">Streptomyces sp. R35</name>
    <dbReference type="NCBI Taxonomy" id="3238630"/>
    <lineage>
        <taxon>Bacteria</taxon>
        <taxon>Bacillati</taxon>
        <taxon>Actinomycetota</taxon>
        <taxon>Actinomycetes</taxon>
        <taxon>Kitasatosporales</taxon>
        <taxon>Streptomycetaceae</taxon>
        <taxon>Streptomyces</taxon>
    </lineage>
</organism>
<gene>
    <name evidence="10" type="ORF">AB5J50_30480</name>
</gene>
<dbReference type="CDD" id="cd16913">
    <property type="entry name" value="YkuD_like"/>
    <property type="match status" value="1"/>
</dbReference>
<dbReference type="GO" id="GO:0005576">
    <property type="term" value="C:extracellular region"/>
    <property type="evidence" value="ECO:0007669"/>
    <property type="project" value="TreeGrafter"/>
</dbReference>
<keyword evidence="2" id="KW-0808">Transferase</keyword>